<comment type="similarity">
    <text evidence="1">Belongs to the UPF0337 (CsbD) family.</text>
</comment>
<dbReference type="InterPro" id="IPR036629">
    <property type="entry name" value="YjbJ_sf"/>
</dbReference>
<protein>
    <recommendedName>
        <fullName evidence="3">CsbD-like domain-containing protein</fullName>
    </recommendedName>
</protein>
<keyword evidence="2" id="KW-0732">Signal</keyword>
<dbReference type="Proteomes" id="UP000036771">
    <property type="component" value="Unassembled WGS sequence"/>
</dbReference>
<evidence type="ECO:0000256" key="2">
    <source>
        <dbReference type="SAM" id="SignalP"/>
    </source>
</evidence>
<dbReference type="PANTHER" id="PTHR34977">
    <property type="entry name" value="UPF0337 PROTEIN YJBJ"/>
    <property type="match status" value="1"/>
</dbReference>
<dbReference type="AlphaFoldDB" id="A0A0K8MB54"/>
<evidence type="ECO:0000256" key="1">
    <source>
        <dbReference type="ARBA" id="ARBA00009129"/>
    </source>
</evidence>
<dbReference type="EMBL" id="BBVC01000002">
    <property type="protein sequence ID" value="GAO97418.1"/>
    <property type="molecule type" value="Genomic_DNA"/>
</dbReference>
<dbReference type="SUPFAM" id="SSF69047">
    <property type="entry name" value="Hypothetical protein YjbJ"/>
    <property type="match status" value="1"/>
</dbReference>
<dbReference type="InterPro" id="IPR008462">
    <property type="entry name" value="CsbD"/>
</dbReference>
<feature type="signal peptide" evidence="2">
    <location>
        <begin position="1"/>
        <end position="22"/>
    </location>
</feature>
<evidence type="ECO:0000313" key="4">
    <source>
        <dbReference type="EMBL" id="GAO97418.1"/>
    </source>
</evidence>
<evidence type="ECO:0000313" key="5">
    <source>
        <dbReference type="Proteomes" id="UP000036771"/>
    </source>
</evidence>
<accession>A0A0K8MB54</accession>
<organism evidence="4 5">
    <name type="scientific">Caedimonas varicaedens</name>
    <dbReference type="NCBI Taxonomy" id="1629334"/>
    <lineage>
        <taxon>Bacteria</taxon>
        <taxon>Pseudomonadati</taxon>
        <taxon>Pseudomonadota</taxon>
        <taxon>Alphaproteobacteria</taxon>
        <taxon>Holosporales</taxon>
        <taxon>Caedimonadaceae</taxon>
        <taxon>Caedimonas</taxon>
    </lineage>
</organism>
<dbReference type="InterPro" id="IPR050423">
    <property type="entry name" value="UPF0337_stress_rsp"/>
</dbReference>
<evidence type="ECO:0000259" key="3">
    <source>
        <dbReference type="Pfam" id="PF05532"/>
    </source>
</evidence>
<feature type="chain" id="PRO_5005512629" description="CsbD-like domain-containing protein" evidence="2">
    <location>
        <begin position="23"/>
        <end position="106"/>
    </location>
</feature>
<sequence length="106" mass="12359" precursor="true">MTKRFLIISLLSCLTFSSLSYAEEKNESKETLKIKEKKEMSDDKLLGKWNQLVGHLKESWGNLTDQDLEKVKGKRDQLIGLIQEKYGETKEMIEEKINILLDKLNK</sequence>
<keyword evidence="5" id="KW-1185">Reference proteome</keyword>
<dbReference type="STRING" id="1629334.Cva_00049"/>
<comment type="caution">
    <text evidence="4">The sequence shown here is derived from an EMBL/GenBank/DDBJ whole genome shotgun (WGS) entry which is preliminary data.</text>
</comment>
<proteinExistence type="inferred from homology"/>
<name>A0A0K8MB54_9PROT</name>
<gene>
    <name evidence="4" type="ORF">Cva_00049</name>
</gene>
<dbReference type="Gene3D" id="1.10.1470.10">
    <property type="entry name" value="YjbJ"/>
    <property type="match status" value="1"/>
</dbReference>
<dbReference type="Pfam" id="PF05532">
    <property type="entry name" value="CsbD"/>
    <property type="match status" value="1"/>
</dbReference>
<feature type="domain" description="CsbD-like" evidence="3">
    <location>
        <begin position="43"/>
        <end position="94"/>
    </location>
</feature>
<reference evidence="4 5" key="1">
    <citation type="submission" date="2015-03" db="EMBL/GenBank/DDBJ databases">
        <title>Caedibacter varicaedens, whole genome shotgun sequence.</title>
        <authorList>
            <person name="Suzuki H."/>
            <person name="Dapper A.L."/>
            <person name="Gibson A.K."/>
            <person name="Jackson C."/>
            <person name="Lee H."/>
            <person name="Pejaver V.R."/>
            <person name="Doak T."/>
            <person name="Lynch M."/>
        </authorList>
    </citation>
    <scope>NUCLEOTIDE SEQUENCE [LARGE SCALE GENOMIC DNA]</scope>
</reference>
<dbReference type="PANTHER" id="PTHR34977:SF1">
    <property type="entry name" value="UPF0337 PROTEIN YJBJ"/>
    <property type="match status" value="1"/>
</dbReference>